<evidence type="ECO:0000313" key="2">
    <source>
        <dbReference type="Proteomes" id="UP000826725"/>
    </source>
</evidence>
<organism evidence="1 2">
    <name type="scientific">Desulfomarina profundi</name>
    <dbReference type="NCBI Taxonomy" id="2772557"/>
    <lineage>
        <taxon>Bacteria</taxon>
        <taxon>Pseudomonadati</taxon>
        <taxon>Thermodesulfobacteriota</taxon>
        <taxon>Desulfobulbia</taxon>
        <taxon>Desulfobulbales</taxon>
        <taxon>Desulfobulbaceae</taxon>
        <taxon>Desulfomarina</taxon>
    </lineage>
</organism>
<gene>
    <name evidence="1" type="ORF">DGMP_37540</name>
</gene>
<proteinExistence type="predicted"/>
<dbReference type="EMBL" id="AP024086">
    <property type="protein sequence ID" value="BCL63061.1"/>
    <property type="molecule type" value="Genomic_DNA"/>
</dbReference>
<dbReference type="RefSeq" id="WP_228855353.1">
    <property type="nucleotide sequence ID" value="NZ_AP024086.1"/>
</dbReference>
<evidence type="ECO:0000313" key="1">
    <source>
        <dbReference type="EMBL" id="BCL63061.1"/>
    </source>
</evidence>
<name>A0A8D5FM32_9BACT</name>
<protein>
    <submittedName>
        <fullName evidence="1">Uncharacterized protein</fullName>
    </submittedName>
</protein>
<dbReference type="KEGG" id="dbk:DGMP_37540"/>
<keyword evidence="2" id="KW-1185">Reference proteome</keyword>
<dbReference type="Proteomes" id="UP000826725">
    <property type="component" value="Chromosome"/>
</dbReference>
<sequence>MANTGVGDIENFESKIRFALMVVPQEKLIAAARENYGQGLTSVTLESWKSGKNRPSKGKLDLVAKVLRLERADFYLDFEMFADLLARKNSLSPKYREIYKKRVRDQLVGSLKLDAFARFGTTQLDRLFLKIRGMYVMYNYSISNIPRVHIALCHIKTLRAPFIGLTVTSLRGGNYNHYTGTLFAVRSNLHIIMETEYDSHDEVVMISTNNPVDTAREVHFLNGVILAGSEDFVSHPSAARVFLEKLPGRYTRESALKMLKKIDTENIPSEYRRLITNDLSREKEEYVLRAEQLSAAYMETLKSVSPVPK</sequence>
<accession>A0A8D5FM32</accession>
<reference evidence="1" key="1">
    <citation type="submission" date="2020-09" db="EMBL/GenBank/DDBJ databases">
        <title>Desulfogranum mesoprofundum gen. nov., sp. nov., a novel mesophilic, sulfate-reducing chemolithoautotroph isolated from a deep-sea hydrothermal vent chimney in the Suiyo Seamount.</title>
        <authorList>
            <person name="Hashimoto Y."/>
            <person name="Nakagawa S."/>
        </authorList>
    </citation>
    <scope>NUCLEOTIDE SEQUENCE</scope>
    <source>
        <strain evidence="1">KT2</strain>
    </source>
</reference>
<dbReference type="AlphaFoldDB" id="A0A8D5FM32"/>